<sequence>MHHTYHLIDSHLLPAEGMTDIKGWMERIPSMLSRNGYTGLIDYHGRDTLYD</sequence>
<gene>
    <name evidence="1" type="ORF">ABT39_MTgene2428</name>
</gene>
<geneLocation type="mitochondrion" evidence="1"/>
<keyword evidence="1" id="KW-0496">Mitochondrion</keyword>
<reference evidence="1" key="1">
    <citation type="journal article" date="2015" name="Genome Biol. Evol.">
        <title>Organellar Genomes of White Spruce (Picea glauca): Assembly and Annotation.</title>
        <authorList>
            <person name="Jackman S.D."/>
            <person name="Warren R.L."/>
            <person name="Gibb E.A."/>
            <person name="Vandervalk B.P."/>
            <person name="Mohamadi H."/>
            <person name="Chu J."/>
            <person name="Raymond A."/>
            <person name="Pleasance S."/>
            <person name="Coope R."/>
            <person name="Wildung M.R."/>
            <person name="Ritland C.E."/>
            <person name="Bousquet J."/>
            <person name="Jones S.J."/>
            <person name="Bohlmann J."/>
            <person name="Birol I."/>
        </authorList>
    </citation>
    <scope>NUCLEOTIDE SEQUENCE [LARGE SCALE GENOMIC DNA]</scope>
    <source>
        <tissue evidence="1">Flushing bud</tissue>
    </source>
</reference>
<comment type="caution">
    <text evidence="1">The sequence shown here is derived from an EMBL/GenBank/DDBJ whole genome shotgun (WGS) entry which is preliminary data.</text>
</comment>
<proteinExistence type="predicted"/>
<dbReference type="EMBL" id="LKAM01000017">
    <property type="protein sequence ID" value="KUM45592.1"/>
    <property type="molecule type" value="Genomic_DNA"/>
</dbReference>
<name>A0A124GMG5_PICGL</name>
<organism evidence="1">
    <name type="scientific">Picea glauca</name>
    <name type="common">White spruce</name>
    <name type="synonym">Pinus glauca</name>
    <dbReference type="NCBI Taxonomy" id="3330"/>
    <lineage>
        <taxon>Eukaryota</taxon>
        <taxon>Viridiplantae</taxon>
        <taxon>Streptophyta</taxon>
        <taxon>Embryophyta</taxon>
        <taxon>Tracheophyta</taxon>
        <taxon>Spermatophyta</taxon>
        <taxon>Pinopsida</taxon>
        <taxon>Pinidae</taxon>
        <taxon>Conifers I</taxon>
        <taxon>Pinales</taxon>
        <taxon>Pinaceae</taxon>
        <taxon>Picea</taxon>
    </lineage>
</organism>
<accession>A0A124GMG5</accession>
<evidence type="ECO:0000313" key="1">
    <source>
        <dbReference type="EMBL" id="KUM45592.1"/>
    </source>
</evidence>
<dbReference type="AlphaFoldDB" id="A0A124GMG5"/>
<protein>
    <submittedName>
        <fullName evidence="1">Uncharacterized protein</fullName>
    </submittedName>
</protein>